<protein>
    <submittedName>
        <fullName evidence="1">Uncharacterized protein</fullName>
    </submittedName>
</protein>
<organism evidence="1 2">
    <name type="scientific">Candidatus Kaiserbacteria bacterium RIFCSPHIGHO2_01_FULL_53_29</name>
    <dbReference type="NCBI Taxonomy" id="1798480"/>
    <lineage>
        <taxon>Bacteria</taxon>
        <taxon>Candidatus Kaiseribacteriota</taxon>
    </lineage>
</organism>
<name>A0A1F6CXZ8_9BACT</name>
<accession>A0A1F6CXZ8</accession>
<dbReference type="Proteomes" id="UP000176863">
    <property type="component" value="Unassembled WGS sequence"/>
</dbReference>
<gene>
    <name evidence="1" type="ORF">A2851_05840</name>
</gene>
<dbReference type="AlphaFoldDB" id="A0A1F6CXZ8"/>
<evidence type="ECO:0000313" key="1">
    <source>
        <dbReference type="EMBL" id="OGG54053.1"/>
    </source>
</evidence>
<evidence type="ECO:0000313" key="2">
    <source>
        <dbReference type="Proteomes" id="UP000176863"/>
    </source>
</evidence>
<sequence length="564" mass="60218">MQNKYQHHFGTASARRFVAIFGVALLLMPQNTFSASSWSPTLLVNTESFQIIDEGDATTDIEIRFGDTVNEKIYWDRTNAEFRFSDDIRVDGNITASGTVTVSGNVKTKANLTINSDSGNADAVFTFGSDTTDETLTFINAEDTLEWSDDFQVTGNLAASGKLVIDGGAELNSTVKINGVTYTFPFSDGTATGKVLKTDGAGNLSWSTDINDGADKINDYYVRTGGDTMTGALTIKRVSGTLDQNLLTISGGRIRVQTTAPNDDIALITISGGSLDVSGNANISGTTLSVGSITTRGDLTLNIDQTAANTVLTFGSDTTNETLTFINAEDTLEWSDDFQVTGNLAASGKLVIDGATELNSTVKINGVTYTFPFSDGTATGKVLKTDGAGNLVWSDDTAGRSSGSIISFHPEYPNAAYFASGSTAVGTLGVRYAESGSGLGNFYRWQTTKLTNQDYWVSTRIRIPDNFSTWQATKPIELRYRTHSGTVNVYAKGTDDANVALTDGSDLDTNDWTTATITGPEAGGTWTAGGYATFLIQLINSGATFTNRTWADISWLNLNIETSD</sequence>
<reference evidence="1 2" key="1">
    <citation type="journal article" date="2016" name="Nat. Commun.">
        <title>Thousands of microbial genomes shed light on interconnected biogeochemical processes in an aquifer system.</title>
        <authorList>
            <person name="Anantharaman K."/>
            <person name="Brown C.T."/>
            <person name="Hug L.A."/>
            <person name="Sharon I."/>
            <person name="Castelle C.J."/>
            <person name="Probst A.J."/>
            <person name="Thomas B.C."/>
            <person name="Singh A."/>
            <person name="Wilkins M.J."/>
            <person name="Karaoz U."/>
            <person name="Brodie E.L."/>
            <person name="Williams K.H."/>
            <person name="Hubbard S.S."/>
            <person name="Banfield J.F."/>
        </authorList>
    </citation>
    <scope>NUCLEOTIDE SEQUENCE [LARGE SCALE GENOMIC DNA]</scope>
</reference>
<proteinExistence type="predicted"/>
<comment type="caution">
    <text evidence="1">The sequence shown here is derived from an EMBL/GenBank/DDBJ whole genome shotgun (WGS) entry which is preliminary data.</text>
</comment>
<dbReference type="EMBL" id="MFKT01000005">
    <property type="protein sequence ID" value="OGG54053.1"/>
    <property type="molecule type" value="Genomic_DNA"/>
</dbReference>